<keyword evidence="1" id="KW-1133">Transmembrane helix</keyword>
<evidence type="ECO:0000313" key="2">
    <source>
        <dbReference type="EMBL" id="GHH37930.1"/>
    </source>
</evidence>
<proteinExistence type="predicted"/>
<protein>
    <submittedName>
        <fullName evidence="2">Uncharacterized protein</fullName>
    </submittedName>
</protein>
<keyword evidence="1" id="KW-0472">Membrane</keyword>
<dbReference type="Proteomes" id="UP000635387">
    <property type="component" value="Unassembled WGS sequence"/>
</dbReference>
<evidence type="ECO:0000313" key="3">
    <source>
        <dbReference type="Proteomes" id="UP000635387"/>
    </source>
</evidence>
<keyword evidence="1" id="KW-0812">Transmembrane</keyword>
<comment type="caution">
    <text evidence="2">The sequence shown here is derived from an EMBL/GenBank/DDBJ whole genome shotgun (WGS) entry which is preliminary data.</text>
</comment>
<feature type="transmembrane region" description="Helical" evidence="1">
    <location>
        <begin position="12"/>
        <end position="34"/>
    </location>
</feature>
<evidence type="ECO:0000256" key="1">
    <source>
        <dbReference type="SAM" id="Phobius"/>
    </source>
</evidence>
<sequence length="55" mass="5991">MLRAVVTDGTGLATGIAQLATWLLVGALVSILIIDRRRYLSTKSVRLRRARPVTA</sequence>
<accession>A0ABQ3MCN4</accession>
<keyword evidence="3" id="KW-1185">Reference proteome</keyword>
<gene>
    <name evidence="2" type="ORF">GCM10017790_83050</name>
</gene>
<reference evidence="3" key="1">
    <citation type="journal article" date="2019" name="Int. J. Syst. Evol. Microbiol.">
        <title>The Global Catalogue of Microorganisms (GCM) 10K type strain sequencing project: providing services to taxonomists for standard genome sequencing and annotation.</title>
        <authorList>
            <consortium name="The Broad Institute Genomics Platform"/>
            <consortium name="The Broad Institute Genome Sequencing Center for Infectious Disease"/>
            <person name="Wu L."/>
            <person name="Ma J."/>
        </authorList>
    </citation>
    <scope>NUCLEOTIDE SEQUENCE [LARGE SCALE GENOMIC DNA]</scope>
    <source>
        <strain evidence="3">CGMCC 4.7683</strain>
    </source>
</reference>
<organism evidence="2 3">
    <name type="scientific">Amycolatopsis oliviviridis</name>
    <dbReference type="NCBI Taxonomy" id="1471590"/>
    <lineage>
        <taxon>Bacteria</taxon>
        <taxon>Bacillati</taxon>
        <taxon>Actinomycetota</taxon>
        <taxon>Actinomycetes</taxon>
        <taxon>Pseudonocardiales</taxon>
        <taxon>Pseudonocardiaceae</taxon>
        <taxon>Amycolatopsis</taxon>
    </lineage>
</organism>
<name>A0ABQ3MCN4_9PSEU</name>
<dbReference type="EMBL" id="BNAY01000016">
    <property type="protein sequence ID" value="GHH37930.1"/>
    <property type="molecule type" value="Genomic_DNA"/>
</dbReference>